<evidence type="ECO:0000313" key="2">
    <source>
        <dbReference type="EMBL" id="REI41538.1"/>
    </source>
</evidence>
<dbReference type="GO" id="GO:0005524">
    <property type="term" value="F:ATP binding"/>
    <property type="evidence" value="ECO:0007669"/>
    <property type="project" value="UniProtKB-KW"/>
</dbReference>
<dbReference type="SUPFAM" id="SSF55874">
    <property type="entry name" value="ATPase domain of HSP90 chaperone/DNA topoisomerase II/histidine kinase"/>
    <property type="match status" value="1"/>
</dbReference>
<gene>
    <name evidence="2" type="ORF">DYH56_06410</name>
</gene>
<keyword evidence="2" id="KW-0067">ATP-binding</keyword>
<keyword evidence="2" id="KW-0547">Nucleotide-binding</keyword>
<keyword evidence="3" id="KW-1185">Reference proteome</keyword>
<proteinExistence type="predicted"/>
<dbReference type="Proteomes" id="UP000263486">
    <property type="component" value="Unassembled WGS sequence"/>
</dbReference>
<comment type="caution">
    <text evidence="2">The sequence shown here is derived from an EMBL/GenBank/DDBJ whole genome shotgun (WGS) entry which is preliminary data.</text>
</comment>
<dbReference type="EMBL" id="QUAJ01000009">
    <property type="protein sequence ID" value="REI41538.1"/>
    <property type="molecule type" value="Genomic_DNA"/>
</dbReference>
<organism evidence="2 3">
    <name type="scientific">Psychrilyobacter piezotolerans</name>
    <dbReference type="NCBI Taxonomy" id="2293438"/>
    <lineage>
        <taxon>Bacteria</taxon>
        <taxon>Fusobacteriati</taxon>
        <taxon>Fusobacteriota</taxon>
        <taxon>Fusobacteriia</taxon>
        <taxon>Fusobacteriales</taxon>
        <taxon>Fusobacteriaceae</taxon>
        <taxon>Psychrilyobacter</taxon>
    </lineage>
</organism>
<protein>
    <submittedName>
        <fullName evidence="2">ATP-binding protein</fullName>
    </submittedName>
</protein>
<dbReference type="CDD" id="cd16936">
    <property type="entry name" value="HATPase_RsbW-like"/>
    <property type="match status" value="1"/>
</dbReference>
<evidence type="ECO:0000313" key="3">
    <source>
        <dbReference type="Proteomes" id="UP000263486"/>
    </source>
</evidence>
<feature type="domain" description="Histidine kinase/HSP90-like ATPase" evidence="1">
    <location>
        <begin position="11"/>
        <end position="136"/>
    </location>
</feature>
<reference evidence="2 3" key="1">
    <citation type="submission" date="2018-08" db="EMBL/GenBank/DDBJ databases">
        <title>Draft genome sequence of Psychrilyobacter sp. strain SD5 isolated from Black Sea water.</title>
        <authorList>
            <person name="Yadav S."/>
            <person name="Villanueva L."/>
            <person name="Damste J.S.S."/>
        </authorList>
    </citation>
    <scope>NUCLEOTIDE SEQUENCE [LARGE SCALE GENOMIC DNA]</scope>
    <source>
        <strain evidence="2 3">SD5</strain>
    </source>
</reference>
<evidence type="ECO:0000259" key="1">
    <source>
        <dbReference type="Pfam" id="PF13581"/>
    </source>
</evidence>
<dbReference type="InterPro" id="IPR036890">
    <property type="entry name" value="HATPase_C_sf"/>
</dbReference>
<dbReference type="Gene3D" id="3.30.565.10">
    <property type="entry name" value="Histidine kinase-like ATPase, C-terminal domain"/>
    <property type="match status" value="1"/>
</dbReference>
<accession>A0ABX9KHJ2</accession>
<sequence length="139" mass="16318">MVMNMSKKFFKAEMDNLEEMIQFILLQAKRIVKNRKIDYQLRLVSEEAFINIINYAYGKESGELKIDCKIVNNDTIFIEIIDTGTAFDPLQKEDPDITLPLEEIKDWGLGIFIIKNIMDTVHYKREDEQNILTLTKKLL</sequence>
<dbReference type="Pfam" id="PF13581">
    <property type="entry name" value="HATPase_c_2"/>
    <property type="match status" value="1"/>
</dbReference>
<dbReference type="InterPro" id="IPR003594">
    <property type="entry name" value="HATPase_dom"/>
</dbReference>
<name>A0ABX9KHJ2_9FUSO</name>